<gene>
    <name evidence="2" type="ORF">UFOVP1290_142</name>
</gene>
<name>A0A6J5RKP1_9CAUD</name>
<reference evidence="2" key="1">
    <citation type="submission" date="2020-05" db="EMBL/GenBank/DDBJ databases">
        <authorList>
            <person name="Chiriac C."/>
            <person name="Salcher M."/>
            <person name="Ghai R."/>
            <person name="Kavagutti S V."/>
        </authorList>
    </citation>
    <scope>NUCLEOTIDE SEQUENCE</scope>
</reference>
<protein>
    <submittedName>
        <fullName evidence="2">Uncharacterized protein</fullName>
    </submittedName>
</protein>
<feature type="compositionally biased region" description="Basic and acidic residues" evidence="1">
    <location>
        <begin position="13"/>
        <end position="25"/>
    </location>
</feature>
<accession>A0A6J5RKP1</accession>
<feature type="region of interest" description="Disordered" evidence="1">
    <location>
        <begin position="1"/>
        <end position="73"/>
    </location>
</feature>
<evidence type="ECO:0000313" key="2">
    <source>
        <dbReference type="EMBL" id="CAB4196622.1"/>
    </source>
</evidence>
<dbReference type="EMBL" id="LR797252">
    <property type="protein sequence ID" value="CAB4196622.1"/>
    <property type="molecule type" value="Genomic_DNA"/>
</dbReference>
<feature type="region of interest" description="Disordered" evidence="1">
    <location>
        <begin position="89"/>
        <end position="136"/>
    </location>
</feature>
<evidence type="ECO:0000256" key="1">
    <source>
        <dbReference type="SAM" id="MobiDB-lite"/>
    </source>
</evidence>
<feature type="compositionally biased region" description="Basic and acidic residues" evidence="1">
    <location>
        <begin position="91"/>
        <end position="131"/>
    </location>
</feature>
<organism evidence="2">
    <name type="scientific">uncultured Caudovirales phage</name>
    <dbReference type="NCBI Taxonomy" id="2100421"/>
    <lineage>
        <taxon>Viruses</taxon>
        <taxon>Duplodnaviria</taxon>
        <taxon>Heunggongvirae</taxon>
        <taxon>Uroviricota</taxon>
        <taxon>Caudoviricetes</taxon>
        <taxon>Peduoviridae</taxon>
        <taxon>Maltschvirus</taxon>
        <taxon>Maltschvirus maltsch</taxon>
    </lineage>
</organism>
<proteinExistence type="predicted"/>
<sequence>MRVANRYDAQSPDQREPQGSKEGARSVRQGGAEAARHGHQARRLHGAGELASHPTTVRASKCGEQAARENNMSTDSVIAHLLARHAAYAAEKAREKSQETTTEHVGKSDKPVKAGKASKGEKSSKPVKATEEAPAGFSPTIVGRREQIGPEEFLVRMRTVRFVSPEGRHGSRSPDRAEKIQAIADFTGSYVEQEGDAYGTIELRAFGEARRQRGMVLVGQDRREVRRAQATIGGFISGVADAKGKLLASLKGREREAVDNLCAADAIGDKDTVAIEQARLKSIRSDLASL</sequence>